<evidence type="ECO:0000313" key="2">
    <source>
        <dbReference type="Proteomes" id="UP000606600"/>
    </source>
</evidence>
<organism evidence="1 2">
    <name type="scientific">Mucilaginibacter pankratovii</name>
    <dbReference type="NCBI Taxonomy" id="2772110"/>
    <lineage>
        <taxon>Bacteria</taxon>
        <taxon>Pseudomonadati</taxon>
        <taxon>Bacteroidota</taxon>
        <taxon>Sphingobacteriia</taxon>
        <taxon>Sphingobacteriales</taxon>
        <taxon>Sphingobacteriaceae</taxon>
        <taxon>Mucilaginibacter</taxon>
    </lineage>
</organism>
<dbReference type="EMBL" id="JACWMY010000005">
    <property type="protein sequence ID" value="MBD1364441.1"/>
    <property type="molecule type" value="Genomic_DNA"/>
</dbReference>
<sequence>MKHDPKLKKNQLTYNKSVGLAYFVVLKQAKQMLSTLEPEELRYTLEREDNATSQAGAIIHELVNPLIYLRLECSNEDVLSIHFGIEQVTNQEGLSAITSKLIRLVYKHTAKEATGINIERCVKTDWLINSCSELYEYIEERNKHHTFKQIKYKVTAARRKLILAVA</sequence>
<name>A0ABR7WQ39_9SPHI</name>
<protein>
    <recommendedName>
        <fullName evidence="3">Histidine kinase</fullName>
    </recommendedName>
</protein>
<evidence type="ECO:0000313" key="1">
    <source>
        <dbReference type="EMBL" id="MBD1364441.1"/>
    </source>
</evidence>
<reference evidence="1 2" key="1">
    <citation type="submission" date="2020-09" db="EMBL/GenBank/DDBJ databases">
        <title>Novel species of Mucilaginibacter isolated from a glacier on the Tibetan Plateau.</title>
        <authorList>
            <person name="Liu Q."/>
            <person name="Xin Y.-H."/>
        </authorList>
    </citation>
    <scope>NUCLEOTIDE SEQUENCE [LARGE SCALE GENOMIC DNA]</scope>
    <source>
        <strain evidence="1 2">ZT4R22</strain>
    </source>
</reference>
<comment type="caution">
    <text evidence="1">The sequence shown here is derived from an EMBL/GenBank/DDBJ whole genome shotgun (WGS) entry which is preliminary data.</text>
</comment>
<accession>A0ABR7WQ39</accession>
<dbReference type="Proteomes" id="UP000606600">
    <property type="component" value="Unassembled WGS sequence"/>
</dbReference>
<gene>
    <name evidence="1" type="ORF">IDJ77_11535</name>
</gene>
<dbReference type="RefSeq" id="WP_191189104.1">
    <property type="nucleotide sequence ID" value="NZ_JACWMY010000005.1"/>
</dbReference>
<evidence type="ECO:0008006" key="3">
    <source>
        <dbReference type="Google" id="ProtNLM"/>
    </source>
</evidence>
<keyword evidence="2" id="KW-1185">Reference proteome</keyword>
<proteinExistence type="predicted"/>